<dbReference type="EMBL" id="PENG01000001">
    <property type="protein sequence ID" value="PJI28034.1"/>
    <property type="molecule type" value="Genomic_DNA"/>
</dbReference>
<reference evidence="3 5" key="1">
    <citation type="submission" date="2017-11" db="EMBL/GenBank/DDBJ databases">
        <title>Genome sequencing of Prevotella intermedia KCOM 2832.</title>
        <authorList>
            <person name="Kook J.-K."/>
            <person name="Park S.-N."/>
            <person name="Lim Y.K."/>
        </authorList>
    </citation>
    <scope>NUCLEOTIDE SEQUENCE [LARGE SCALE GENOMIC DNA]</scope>
    <source>
        <strain evidence="3 5">KCOM 2832</strain>
    </source>
</reference>
<dbReference type="Proteomes" id="UP000229630">
    <property type="component" value="Chromosome 1"/>
</dbReference>
<protein>
    <submittedName>
        <fullName evidence="2">MjaI family restriction endonuclease</fullName>
    </submittedName>
</protein>
<dbReference type="Pfam" id="PF09568">
    <property type="entry name" value="RE_MjaI"/>
    <property type="match status" value="1"/>
</dbReference>
<dbReference type="GO" id="GO:0009036">
    <property type="term" value="F:type II site-specific deoxyribonuclease activity"/>
    <property type="evidence" value="ECO:0007669"/>
    <property type="project" value="InterPro"/>
</dbReference>
<organism evidence="2 6">
    <name type="scientific">Prevotella intermedia</name>
    <dbReference type="NCBI Taxonomy" id="28131"/>
    <lineage>
        <taxon>Bacteria</taxon>
        <taxon>Pseudomonadati</taxon>
        <taxon>Bacteroidota</taxon>
        <taxon>Bacteroidia</taxon>
        <taxon>Bacteroidales</taxon>
        <taxon>Prevotellaceae</taxon>
        <taxon>Prevotella</taxon>
    </lineage>
</organism>
<keyword evidence="2" id="KW-0255">Endonuclease</keyword>
<dbReference type="InterPro" id="IPR019068">
    <property type="entry name" value="Restrct_endonuc_II_MjaI"/>
</dbReference>
<accession>A0A246EVQ8</accession>
<dbReference type="REBASE" id="304496">
    <property type="entry name" value="Pin2833ORF6200P"/>
</dbReference>
<dbReference type="Proteomes" id="UP000229884">
    <property type="component" value="Unassembled WGS sequence"/>
</dbReference>
<evidence type="ECO:0000313" key="2">
    <source>
        <dbReference type="EMBL" id="PJI25660.1"/>
    </source>
</evidence>
<gene>
    <name evidence="3" type="ORF">CTM58_08090</name>
    <name evidence="2" type="ORF">CTM59_06210</name>
    <name evidence="1" type="ORF">CTM62_05780</name>
</gene>
<evidence type="ECO:0000313" key="4">
    <source>
        <dbReference type="Proteomes" id="UP000229630"/>
    </source>
</evidence>
<reference evidence="2 6" key="2">
    <citation type="submission" date="2017-11" db="EMBL/GenBank/DDBJ databases">
        <title>Genome sequencing of Prevotella intermedia KCOM 2833.</title>
        <authorList>
            <person name="Kook J.-K."/>
            <person name="Park S.-N."/>
            <person name="Lim Y.K."/>
        </authorList>
    </citation>
    <scope>NUCLEOTIDE SEQUENCE [LARGE SCALE GENOMIC DNA]</scope>
    <source>
        <strain evidence="2 6">KCOM 2833</strain>
    </source>
</reference>
<keyword evidence="2" id="KW-0378">Hydrolase</keyword>
<evidence type="ECO:0000313" key="1">
    <source>
        <dbReference type="EMBL" id="ATV26271.1"/>
    </source>
</evidence>
<proteinExistence type="predicted"/>
<dbReference type="Proteomes" id="UP000231201">
    <property type="component" value="Unassembled WGS sequence"/>
</dbReference>
<sequence length="227" mass="26132">MEHYSKDFGKKERVLNYACQTYQLSRPNNVGAVMALIRECQPSTFKEWETWFFKNAHTNSKAPVKVTVESLKELGERLYTKITEIVIPEWETAFKELTEQDCIDYIYNLTINRTYDGYIREKSVINDGLAKLFPDITFEESDPELDHAGDIDYIAKISDKAIGIQIKPITGNANFGSYSLTERMKNSFESFKEKYGGKVFVVFSLKGEIANKEIIEAIRTEIETLCE</sequence>
<dbReference type="REBASE" id="304487">
    <property type="entry name" value="Pin2832ORF8100P"/>
</dbReference>
<evidence type="ECO:0000313" key="3">
    <source>
        <dbReference type="EMBL" id="PJI28034.1"/>
    </source>
</evidence>
<reference evidence="1 4" key="3">
    <citation type="submission" date="2017-11" db="EMBL/GenBank/DDBJ databases">
        <title>Genome sequencing of Prevotella intermedia KCOM 2837.</title>
        <authorList>
            <person name="Kook J.-K."/>
            <person name="Park S.-N."/>
            <person name="Lim Y.K."/>
        </authorList>
    </citation>
    <scope>NUCLEOTIDE SEQUENCE [LARGE SCALE GENOMIC DNA]</scope>
    <source>
        <strain evidence="1 4">KCOM 2837</strain>
    </source>
</reference>
<evidence type="ECO:0000313" key="6">
    <source>
        <dbReference type="Proteomes" id="UP000231201"/>
    </source>
</evidence>
<dbReference type="REBASE" id="224615">
    <property type="entry name" value="Pin2837ORF5790P"/>
</dbReference>
<dbReference type="GO" id="GO:0003677">
    <property type="term" value="F:DNA binding"/>
    <property type="evidence" value="ECO:0007669"/>
    <property type="project" value="InterPro"/>
</dbReference>
<dbReference type="GO" id="GO:0009307">
    <property type="term" value="P:DNA restriction-modification system"/>
    <property type="evidence" value="ECO:0007669"/>
    <property type="project" value="InterPro"/>
</dbReference>
<keyword evidence="2" id="KW-0540">Nuclease</keyword>
<dbReference type="AlphaFoldDB" id="A0A246EVQ8"/>
<dbReference type="EMBL" id="CP024723">
    <property type="protein sequence ID" value="ATV26271.1"/>
    <property type="molecule type" value="Genomic_DNA"/>
</dbReference>
<evidence type="ECO:0000313" key="5">
    <source>
        <dbReference type="Proteomes" id="UP000229884"/>
    </source>
</evidence>
<dbReference type="EMBL" id="PENH01000001">
    <property type="protein sequence ID" value="PJI25660.1"/>
    <property type="molecule type" value="Genomic_DNA"/>
</dbReference>
<name>A0A246EVQ8_PREIN</name>
<dbReference type="RefSeq" id="WP_088438472.1">
    <property type="nucleotide sequence ID" value="NZ_CP024723.1"/>
</dbReference>